<feature type="compositionally biased region" description="Basic and acidic residues" evidence="3">
    <location>
        <begin position="172"/>
        <end position="183"/>
    </location>
</feature>
<dbReference type="SMART" id="SM00256">
    <property type="entry name" value="FBOX"/>
    <property type="match status" value="1"/>
</dbReference>
<dbReference type="SUPFAM" id="SSF52047">
    <property type="entry name" value="RNI-like"/>
    <property type="match status" value="1"/>
</dbReference>
<reference evidence="5 6" key="1">
    <citation type="submission" date="2022-05" db="EMBL/GenBank/DDBJ databases">
        <authorList>
            <consortium name="Genoscope - CEA"/>
            <person name="William W."/>
        </authorList>
    </citation>
    <scope>NUCLEOTIDE SEQUENCE [LARGE SCALE GENOMIC DNA]</scope>
</reference>
<feature type="compositionally biased region" description="Basic residues" evidence="3">
    <location>
        <begin position="670"/>
        <end position="684"/>
    </location>
</feature>
<feature type="domain" description="F-box" evidence="4">
    <location>
        <begin position="821"/>
        <end position="867"/>
    </location>
</feature>
<proteinExistence type="predicted"/>
<dbReference type="Gene3D" id="3.80.10.10">
    <property type="entry name" value="Ribonuclease Inhibitor"/>
    <property type="match status" value="2"/>
</dbReference>
<evidence type="ECO:0000259" key="4">
    <source>
        <dbReference type="PROSITE" id="PS50181"/>
    </source>
</evidence>
<protein>
    <recommendedName>
        <fullName evidence="4">F-box domain-containing protein</fullName>
    </recommendedName>
</protein>
<organism evidence="5 6">
    <name type="scientific">Porites lobata</name>
    <dbReference type="NCBI Taxonomy" id="104759"/>
    <lineage>
        <taxon>Eukaryota</taxon>
        <taxon>Metazoa</taxon>
        <taxon>Cnidaria</taxon>
        <taxon>Anthozoa</taxon>
        <taxon>Hexacorallia</taxon>
        <taxon>Scleractinia</taxon>
        <taxon>Fungiina</taxon>
        <taxon>Poritidae</taxon>
        <taxon>Porites</taxon>
    </lineage>
</organism>
<dbReference type="SMART" id="SM00367">
    <property type="entry name" value="LRR_CC"/>
    <property type="match status" value="11"/>
</dbReference>
<dbReference type="InterPro" id="IPR001810">
    <property type="entry name" value="F-box_dom"/>
</dbReference>
<evidence type="ECO:0000313" key="6">
    <source>
        <dbReference type="Proteomes" id="UP001159405"/>
    </source>
</evidence>
<evidence type="ECO:0000256" key="2">
    <source>
        <dbReference type="SAM" id="Coils"/>
    </source>
</evidence>
<dbReference type="PANTHER" id="PTHR13318">
    <property type="entry name" value="PARTNER OF PAIRED, ISOFORM B-RELATED"/>
    <property type="match status" value="1"/>
</dbReference>
<dbReference type="InterPro" id="IPR032675">
    <property type="entry name" value="LRR_dom_sf"/>
</dbReference>
<evidence type="ECO:0000256" key="3">
    <source>
        <dbReference type="SAM" id="MobiDB-lite"/>
    </source>
</evidence>
<dbReference type="PROSITE" id="PS50181">
    <property type="entry name" value="FBOX"/>
    <property type="match status" value="1"/>
</dbReference>
<dbReference type="Pfam" id="PF25372">
    <property type="entry name" value="DUF7885"/>
    <property type="match status" value="2"/>
</dbReference>
<dbReference type="PANTHER" id="PTHR13318:SF235">
    <property type="entry name" value="F-BOX DOMAIN-CONTAINING PROTEIN"/>
    <property type="match status" value="1"/>
</dbReference>
<dbReference type="CDD" id="cd22139">
    <property type="entry name" value="F-box_unchar"/>
    <property type="match status" value="1"/>
</dbReference>
<evidence type="ECO:0000256" key="1">
    <source>
        <dbReference type="ARBA" id="ARBA00022786"/>
    </source>
</evidence>
<dbReference type="Pfam" id="PF12937">
    <property type="entry name" value="F-box-like"/>
    <property type="match status" value="1"/>
</dbReference>
<comment type="caution">
    <text evidence="5">The sequence shown here is derived from an EMBL/GenBank/DDBJ whole genome shotgun (WGS) entry which is preliminary data.</text>
</comment>
<dbReference type="InterPro" id="IPR036047">
    <property type="entry name" value="F-box-like_dom_sf"/>
</dbReference>
<gene>
    <name evidence="5" type="ORF">PLOB_00006541</name>
</gene>
<accession>A0ABN8NC51</accession>
<feature type="region of interest" description="Disordered" evidence="3">
    <location>
        <begin position="372"/>
        <end position="399"/>
    </location>
</feature>
<feature type="compositionally biased region" description="Polar residues" evidence="3">
    <location>
        <begin position="695"/>
        <end position="729"/>
    </location>
</feature>
<feature type="region of interest" description="Disordered" evidence="3">
    <location>
        <begin position="162"/>
        <end position="185"/>
    </location>
</feature>
<dbReference type="SUPFAM" id="SSF81383">
    <property type="entry name" value="F-box domain"/>
    <property type="match status" value="1"/>
</dbReference>
<feature type="coiled-coil region" evidence="2">
    <location>
        <begin position="546"/>
        <end position="596"/>
    </location>
</feature>
<keyword evidence="2" id="KW-0175">Coiled coil</keyword>
<dbReference type="InterPro" id="IPR006553">
    <property type="entry name" value="Leu-rich_rpt_Cys-con_subtyp"/>
</dbReference>
<evidence type="ECO:0000313" key="5">
    <source>
        <dbReference type="EMBL" id="CAH3045024.1"/>
    </source>
</evidence>
<dbReference type="Proteomes" id="UP001159405">
    <property type="component" value="Unassembled WGS sequence"/>
</dbReference>
<sequence length="1208" mass="135336">MEELSDDDVKEFASDWVRRLQNSVLAADNDVSNPGVVRSGFGSDDERIFPKDEFREEIDEVDRSTFRWRPSFAVDLRNSVADKHLPGRGEGDEGQVLSFECSSKHSNVDQDHQRFGGKSTPRPDSEFLRQKRLAFFSNSLELDETKKLNVLRDENRNTPKQFPASLSLTCGHETHSSRSKHFDSYPLKGMSHAKQEISNKMHQLDSFETPFLNGFSSGISQSANTDSVHLYQNMSPRRFYSDEEEIRLELWGLKEAVHSGELDLNAYLHKPLWKDQFFPASSGQLVNSYEQNHCKQQFVKSPPEGTYSSLHIERTLNGKASINCTEFNGPEPQINGPLYSGFENSDSETSLLSFGSKCDDVHYRKVIKKQESSVTNGKMSTRVKDPIGKKQDHKMKQKRGKDKILMELTEFIEGCGNPKDIEHSKQNGSIINSRHSQDVPSKITKDNREAVSMDHIQNEDVRGGDFISGIKNPLDKACISNSNTALSYNHTHPNDTLVVPAEESGNVMGKVCPKCDEVNSKAANWCIECGTALICVKATCLTPQQRKVFEKQCEETQALIKETLNKPMNFSHLLGYDKAEQEERSLSNDISNLSLQVSQSTSNLEGMRYSSSSPEYKRRWMRSSTAWSTYHPCELTKSRSFVKDQTKTKQRQRATSFSDLTSSAKEKGSKHQKRSGRNKSRKRTISYSGAEKDAMNSSDGFTNLKSFGQNRNYSSMNTTRNEKQNQSSVIQRASLPIENMPENNISAEGLHGENVPNGMVHSKGYPSQCMIKGSTASSFDEGATPSKSVVSKTVVPPLNLQEVGSYERILTLIRSQRESEPVPYLYLPDEILLQIFSFLSHKDLASCSRVCSQFYRISLDETLWKVIVLKKNNNINDEWLCSIGKHRPTSLTISQCHSDKVTSKGLRELFRNCSDSLEELNFSSCRGSELIGESVLLHVAARCCWLKSVDASWSNVSDNGVQALVDNVKRLECLCLNGCQAVSDESIKCVANKHGKTLRIFEVFGCFYITPYGIRILGQTCKQLQTLNIGQCHKITDSAIGSLVSNLPELENLDLRGCKQVRDSAVKKIVRHCPLVTTLVLANCPLITDVSLTEIATNLPRIRSLDICGCSRISDNGICALSKSCQRLELLDLTSTGVGHKSVLSLANYCSQSLCNLKLSFCTDISQNTVAHLAKNCRRLTTLHLYGCKRIRNTSHLRLLNPALTIEC</sequence>
<dbReference type="InterPro" id="IPR057207">
    <property type="entry name" value="FBXL15_LRR"/>
</dbReference>
<keyword evidence="1" id="KW-0833">Ubl conjugation pathway</keyword>
<feature type="compositionally biased region" description="Polar residues" evidence="3">
    <location>
        <begin position="653"/>
        <end position="663"/>
    </location>
</feature>
<keyword evidence="6" id="KW-1185">Reference proteome</keyword>
<feature type="region of interest" description="Disordered" evidence="3">
    <location>
        <begin position="641"/>
        <end position="729"/>
    </location>
</feature>
<dbReference type="EMBL" id="CALNXK010000013">
    <property type="protein sequence ID" value="CAH3045024.1"/>
    <property type="molecule type" value="Genomic_DNA"/>
</dbReference>
<name>A0ABN8NC51_9CNID</name>